<reference evidence="4" key="1">
    <citation type="journal article" date="2014" name="Genome Biol. Evol.">
        <title>Pangenome evidence for extensive interdomain horizontal transfer affecting lineage core and shell genes in uncultured planktonic thaumarchaeota and euryarchaeota.</title>
        <authorList>
            <person name="Deschamps P."/>
            <person name="Zivanovic Y."/>
            <person name="Moreira D."/>
            <person name="Rodriguez-Valera F."/>
            <person name="Lopez-Garcia P."/>
        </authorList>
    </citation>
    <scope>NUCLEOTIDE SEQUENCE</scope>
</reference>
<evidence type="ECO:0000256" key="3">
    <source>
        <dbReference type="ARBA" id="ARBA00023235"/>
    </source>
</evidence>
<dbReference type="EC" id="5.3.1.6" evidence="2"/>
<name>A0A075I879_9EURY</name>
<dbReference type="PANTHER" id="PTHR43748:SF3">
    <property type="entry name" value="RIBOSE-5-PHOSPHATE ISOMERASE 3, CHLOROPLASTIC-RELATED"/>
    <property type="match status" value="1"/>
</dbReference>
<dbReference type="AlphaFoldDB" id="A0A075I879"/>
<dbReference type="Pfam" id="PF06026">
    <property type="entry name" value="Rib_5-P_isom_A"/>
    <property type="match status" value="1"/>
</dbReference>
<accession>A0A075I879</accession>
<gene>
    <name evidence="4" type="primary">rpiA</name>
</gene>
<protein>
    <recommendedName>
        <fullName evidence="2">ribose-5-phosphate isomerase</fullName>
        <ecNumber evidence="2">5.3.1.6</ecNumber>
    </recommendedName>
</protein>
<dbReference type="InterPro" id="IPR050262">
    <property type="entry name" value="Ribose-5P_isomerase"/>
</dbReference>
<dbReference type="InterPro" id="IPR037171">
    <property type="entry name" value="NagB/RpiA_transferase-like"/>
</dbReference>
<dbReference type="PANTHER" id="PTHR43748">
    <property type="entry name" value="RIBOSE-5-PHOSPHATE ISOMERASE 3, CHLOROPLASTIC-RELATED"/>
    <property type="match status" value="1"/>
</dbReference>
<evidence type="ECO:0000313" key="4">
    <source>
        <dbReference type="EMBL" id="AIF22158.1"/>
    </source>
</evidence>
<keyword evidence="3 4" id="KW-0413">Isomerase</keyword>
<comment type="pathway">
    <text evidence="1">Carbohydrate degradation.</text>
</comment>
<dbReference type="Gene3D" id="3.40.50.1360">
    <property type="match status" value="1"/>
</dbReference>
<dbReference type="SUPFAM" id="SSF100950">
    <property type="entry name" value="NagB/RpiA/CoA transferase-like"/>
    <property type="match status" value="1"/>
</dbReference>
<dbReference type="EMBL" id="KF901205">
    <property type="protein sequence ID" value="AIF22158.1"/>
    <property type="molecule type" value="Genomic_DNA"/>
</dbReference>
<dbReference type="GO" id="GO:0004751">
    <property type="term" value="F:ribose-5-phosphate isomerase activity"/>
    <property type="evidence" value="ECO:0007669"/>
    <property type="project" value="UniProtKB-EC"/>
</dbReference>
<dbReference type="InterPro" id="IPR004788">
    <property type="entry name" value="Ribose5P_isomerase_type_A"/>
</dbReference>
<dbReference type="GO" id="GO:0009052">
    <property type="term" value="P:pentose-phosphate shunt, non-oxidative branch"/>
    <property type="evidence" value="ECO:0007669"/>
    <property type="project" value="InterPro"/>
</dbReference>
<proteinExistence type="predicted"/>
<sequence>MTVGLGTGSTASIAVELLGNKLSENFQITGMPTSIETKRQAEKWGMNLIGIDEMDSIDIAIDGADEVSPSLDLIKGLGGALLREKKVEKKGKGINHNC</sequence>
<evidence type="ECO:0000256" key="2">
    <source>
        <dbReference type="ARBA" id="ARBA00011959"/>
    </source>
</evidence>
<evidence type="ECO:0000256" key="1">
    <source>
        <dbReference type="ARBA" id="ARBA00004921"/>
    </source>
</evidence>
<organism evidence="4">
    <name type="scientific">uncultured marine group II/III euryarchaeote SAT1000_07_H11</name>
    <dbReference type="NCBI Taxonomy" id="1456556"/>
    <lineage>
        <taxon>Archaea</taxon>
        <taxon>Methanobacteriati</taxon>
        <taxon>Methanobacteriota</taxon>
        <taxon>environmental samples</taxon>
    </lineage>
</organism>